<keyword evidence="2" id="KW-1185">Reference proteome</keyword>
<dbReference type="EMBL" id="MLAK01000687">
    <property type="protein sequence ID" value="OHT07753.1"/>
    <property type="molecule type" value="Genomic_DNA"/>
</dbReference>
<gene>
    <name evidence="1" type="ORF">TRFO_23939</name>
</gene>
<dbReference type="RefSeq" id="XP_068360889.1">
    <property type="nucleotide sequence ID" value="XM_068503459.1"/>
</dbReference>
<dbReference type="GO" id="GO:0004114">
    <property type="term" value="F:3',5'-cyclic-nucleotide phosphodiesterase activity"/>
    <property type="evidence" value="ECO:0007669"/>
    <property type="project" value="InterPro"/>
</dbReference>
<dbReference type="SUPFAM" id="SSF109604">
    <property type="entry name" value="HD-domain/PDEase-like"/>
    <property type="match status" value="1"/>
</dbReference>
<dbReference type="GO" id="GO:0007165">
    <property type="term" value="P:signal transduction"/>
    <property type="evidence" value="ECO:0007669"/>
    <property type="project" value="InterPro"/>
</dbReference>
<evidence type="ECO:0000313" key="2">
    <source>
        <dbReference type="Proteomes" id="UP000179807"/>
    </source>
</evidence>
<organism evidence="1 2">
    <name type="scientific">Tritrichomonas foetus</name>
    <dbReference type="NCBI Taxonomy" id="1144522"/>
    <lineage>
        <taxon>Eukaryota</taxon>
        <taxon>Metamonada</taxon>
        <taxon>Parabasalia</taxon>
        <taxon>Tritrichomonadida</taxon>
        <taxon>Tritrichomonadidae</taxon>
        <taxon>Tritrichomonas</taxon>
    </lineage>
</organism>
<proteinExistence type="predicted"/>
<dbReference type="GeneID" id="94838163"/>
<name>A0A1J4K8C7_9EUKA</name>
<dbReference type="VEuPathDB" id="TrichDB:TRFO_23939"/>
<evidence type="ECO:0000313" key="1">
    <source>
        <dbReference type="EMBL" id="OHT07753.1"/>
    </source>
</evidence>
<protein>
    <submittedName>
        <fullName evidence="1">Uncharacterized protein</fullName>
    </submittedName>
</protein>
<dbReference type="AlphaFoldDB" id="A0A1J4K8C7"/>
<sequence>MKCGTVSFLSKPETICEKRIESIRKELGLDEDHKVLSDEEQKDFSESCRATLKEKEEKKIENKMKENLGFAELVAAPLFRTTSKLINEMKEQADRCEKNLTKWKHTLFPPMENENESIVIR</sequence>
<dbReference type="Gene3D" id="1.10.1300.10">
    <property type="entry name" value="3'5'-cyclic nucleotide phosphodiesterase, catalytic domain"/>
    <property type="match status" value="1"/>
</dbReference>
<accession>A0A1J4K8C7</accession>
<comment type="caution">
    <text evidence="1">The sequence shown here is derived from an EMBL/GenBank/DDBJ whole genome shotgun (WGS) entry which is preliminary data.</text>
</comment>
<reference evidence="1" key="1">
    <citation type="submission" date="2016-10" db="EMBL/GenBank/DDBJ databases">
        <authorList>
            <person name="Benchimol M."/>
            <person name="Almeida L.G."/>
            <person name="Vasconcelos A.T."/>
            <person name="Perreira-Neves A."/>
            <person name="Rosa I.A."/>
            <person name="Tasca T."/>
            <person name="Bogo M.R."/>
            <person name="de Souza W."/>
        </authorList>
    </citation>
    <scope>NUCLEOTIDE SEQUENCE [LARGE SCALE GENOMIC DNA]</scope>
    <source>
        <strain evidence="1">K</strain>
    </source>
</reference>
<dbReference type="InterPro" id="IPR036971">
    <property type="entry name" value="PDEase_catalytic_dom_sf"/>
</dbReference>
<dbReference type="Proteomes" id="UP000179807">
    <property type="component" value="Unassembled WGS sequence"/>
</dbReference>